<dbReference type="GO" id="GO:0000155">
    <property type="term" value="F:phosphorelay sensor kinase activity"/>
    <property type="evidence" value="ECO:0007669"/>
    <property type="project" value="InterPro"/>
</dbReference>
<dbReference type="PANTHER" id="PTHR42878">
    <property type="entry name" value="TWO-COMPONENT HISTIDINE KINASE"/>
    <property type="match status" value="1"/>
</dbReference>
<dbReference type="InterPro" id="IPR036890">
    <property type="entry name" value="HATPase_C_sf"/>
</dbReference>
<sequence length="351" mass="40377">MTESDFQILSHLKTPIGVLDKDLHIIICNSSFANRCFCKNPEELKSQDLTRILPFQNISVWEEFKNSKLEKTIYFREHFKNESAEEVDFKGTLTRQRSGADEVLFLEISDSPSEQTRKIQEKEIATIVSRMYHDLQEPIRNHTTFLKFVSEKYSSELDGKGKEFLQLSVEGANRLWNRINGLLLFLRIEKERNVFKTLSLKEVLEESILPFRESLDNAGMTLSFSGEFPEFVGNLPLLKELFGNLISNSIQFKNAGKDRILSFSYTLEADRHVVRVKDNGIGVDLIEKNNNFIDLFKKYHIAQEFSGPGTGLFFCKRIAELHGGGLEIRTDVDSGFEVIVSFPLEFKLEQL</sequence>
<dbReference type="InterPro" id="IPR050351">
    <property type="entry name" value="BphY/WalK/GraS-like"/>
</dbReference>
<dbReference type="GO" id="GO:0007234">
    <property type="term" value="P:osmosensory signaling via phosphorelay pathway"/>
    <property type="evidence" value="ECO:0007669"/>
    <property type="project" value="TreeGrafter"/>
</dbReference>
<evidence type="ECO:0000313" key="7">
    <source>
        <dbReference type="Proteomes" id="UP000298429"/>
    </source>
</evidence>
<evidence type="ECO:0000256" key="3">
    <source>
        <dbReference type="ARBA" id="ARBA00022679"/>
    </source>
</evidence>
<protein>
    <recommendedName>
        <fullName evidence="2">histidine kinase</fullName>
        <ecNumber evidence="2">2.7.13.3</ecNumber>
    </recommendedName>
</protein>
<dbReference type="GO" id="GO:0030295">
    <property type="term" value="F:protein kinase activator activity"/>
    <property type="evidence" value="ECO:0007669"/>
    <property type="project" value="TreeGrafter"/>
</dbReference>
<feature type="domain" description="Histidine kinase" evidence="5">
    <location>
        <begin position="130"/>
        <end position="346"/>
    </location>
</feature>
<dbReference type="InterPro" id="IPR005467">
    <property type="entry name" value="His_kinase_dom"/>
</dbReference>
<proteinExistence type="predicted"/>
<gene>
    <name evidence="6" type="ORF">EHQ76_16725</name>
</gene>
<dbReference type="OrthoDB" id="326941at2"/>
<evidence type="ECO:0000313" key="6">
    <source>
        <dbReference type="EMBL" id="TGL95189.1"/>
    </source>
</evidence>
<dbReference type="SUPFAM" id="SSF47384">
    <property type="entry name" value="Homodimeric domain of signal transducing histidine kinase"/>
    <property type="match status" value="1"/>
</dbReference>
<dbReference type="PROSITE" id="PS50109">
    <property type="entry name" value="HIS_KIN"/>
    <property type="match status" value="1"/>
</dbReference>
<accession>A0A5F2AZ27</accession>
<keyword evidence="3" id="KW-0808">Transferase</keyword>
<dbReference type="Pfam" id="PF02518">
    <property type="entry name" value="HATPase_c"/>
    <property type="match status" value="1"/>
</dbReference>
<evidence type="ECO:0000256" key="2">
    <source>
        <dbReference type="ARBA" id="ARBA00012438"/>
    </source>
</evidence>
<dbReference type="AlphaFoldDB" id="A0A5F2AZ27"/>
<evidence type="ECO:0000256" key="4">
    <source>
        <dbReference type="ARBA" id="ARBA00022777"/>
    </source>
</evidence>
<dbReference type="EC" id="2.7.13.3" evidence="2"/>
<comment type="catalytic activity">
    <reaction evidence="1">
        <text>ATP + protein L-histidine = ADP + protein N-phospho-L-histidine.</text>
        <dbReference type="EC" id="2.7.13.3"/>
    </reaction>
</comment>
<comment type="caution">
    <text evidence="6">The sequence shown here is derived from an EMBL/GenBank/DDBJ whole genome shotgun (WGS) entry which is preliminary data.</text>
</comment>
<dbReference type="GO" id="GO:0000156">
    <property type="term" value="F:phosphorelay response regulator activity"/>
    <property type="evidence" value="ECO:0007669"/>
    <property type="project" value="TreeGrafter"/>
</dbReference>
<dbReference type="SUPFAM" id="SSF55874">
    <property type="entry name" value="ATPase domain of HSP90 chaperone/DNA topoisomerase II/histidine kinase"/>
    <property type="match status" value="1"/>
</dbReference>
<dbReference type="PANTHER" id="PTHR42878:SF15">
    <property type="entry name" value="BACTERIOPHYTOCHROME"/>
    <property type="match status" value="1"/>
</dbReference>
<keyword evidence="4 6" id="KW-0418">Kinase</keyword>
<dbReference type="RefSeq" id="WP_135672035.1">
    <property type="nucleotide sequence ID" value="NZ_RQGN01000092.1"/>
</dbReference>
<dbReference type="SMART" id="SM00387">
    <property type="entry name" value="HATPase_c"/>
    <property type="match status" value="1"/>
</dbReference>
<dbReference type="Proteomes" id="UP000298429">
    <property type="component" value="Unassembled WGS sequence"/>
</dbReference>
<dbReference type="InterPro" id="IPR003594">
    <property type="entry name" value="HATPase_dom"/>
</dbReference>
<organism evidence="6 7">
    <name type="scientific">Leptospira barantonii</name>
    <dbReference type="NCBI Taxonomy" id="2023184"/>
    <lineage>
        <taxon>Bacteria</taxon>
        <taxon>Pseudomonadati</taxon>
        <taxon>Spirochaetota</taxon>
        <taxon>Spirochaetia</taxon>
        <taxon>Leptospirales</taxon>
        <taxon>Leptospiraceae</taxon>
        <taxon>Leptospira</taxon>
    </lineage>
</organism>
<evidence type="ECO:0000259" key="5">
    <source>
        <dbReference type="PROSITE" id="PS50109"/>
    </source>
</evidence>
<dbReference type="Gene3D" id="3.30.565.10">
    <property type="entry name" value="Histidine kinase-like ATPase, C-terminal domain"/>
    <property type="match status" value="1"/>
</dbReference>
<name>A0A5F2AZ27_9LEPT</name>
<reference evidence="6 7" key="1">
    <citation type="journal article" date="2019" name="PLoS Negl. Trop. Dis.">
        <title>Revisiting the worldwide diversity of Leptospira species in the environment.</title>
        <authorList>
            <person name="Vincent A.T."/>
            <person name="Schiettekatte O."/>
            <person name="Bourhy P."/>
            <person name="Veyrier F.J."/>
            <person name="Picardeau M."/>
        </authorList>
    </citation>
    <scope>NUCLEOTIDE SEQUENCE [LARGE SCALE GENOMIC DNA]</scope>
    <source>
        <strain evidence="6 7">201702444</strain>
    </source>
</reference>
<evidence type="ECO:0000256" key="1">
    <source>
        <dbReference type="ARBA" id="ARBA00000085"/>
    </source>
</evidence>
<dbReference type="InterPro" id="IPR036097">
    <property type="entry name" value="HisK_dim/P_sf"/>
</dbReference>
<dbReference type="EMBL" id="RQGN01000092">
    <property type="protein sequence ID" value="TGL95189.1"/>
    <property type="molecule type" value="Genomic_DNA"/>
</dbReference>